<name>A0A1I3LC98_9RHOB</name>
<feature type="transmembrane region" description="Helical" evidence="1">
    <location>
        <begin position="101"/>
        <end position="119"/>
    </location>
</feature>
<accession>A0A1I3LC98</accession>
<dbReference type="AlphaFoldDB" id="A0A1I3LC98"/>
<evidence type="ECO:0000313" key="3">
    <source>
        <dbReference type="Proteomes" id="UP000199630"/>
    </source>
</evidence>
<proteinExistence type="predicted"/>
<dbReference type="Proteomes" id="UP000199630">
    <property type="component" value="Unassembled WGS sequence"/>
</dbReference>
<dbReference type="OrthoDB" id="7853329at2"/>
<feature type="transmembrane region" description="Helical" evidence="1">
    <location>
        <begin position="131"/>
        <end position="148"/>
    </location>
</feature>
<dbReference type="RefSeq" id="WP_090058259.1">
    <property type="nucleotide sequence ID" value="NZ_FORH01000001.1"/>
</dbReference>
<keyword evidence="3" id="KW-1185">Reference proteome</keyword>
<sequence length="182" mass="20417">MQQRQDFLDRLNRVSYAPQNGMQIIGPAETRAAGRNRRLAEMLARQSRSYRNSLNQSRLKLTEILSFVIAFGMGGMAALIARALRFQITGNVAQMTGDFDLALDVIFAVAVAFLLREAVSLSAVKRMGTQFAGILLAIVTMHNVVYEMPDLFSKLFSPEWVQHVRATTEPGTLYFRGESYHI</sequence>
<keyword evidence="1" id="KW-1133">Transmembrane helix</keyword>
<evidence type="ECO:0000313" key="2">
    <source>
        <dbReference type="EMBL" id="SFI82331.1"/>
    </source>
</evidence>
<evidence type="ECO:0000256" key="1">
    <source>
        <dbReference type="SAM" id="Phobius"/>
    </source>
</evidence>
<reference evidence="3" key="1">
    <citation type="submission" date="2016-10" db="EMBL/GenBank/DDBJ databases">
        <authorList>
            <person name="Varghese N."/>
            <person name="Submissions S."/>
        </authorList>
    </citation>
    <scope>NUCLEOTIDE SEQUENCE [LARGE SCALE GENOMIC DNA]</scope>
    <source>
        <strain evidence="3">DSM 26471</strain>
    </source>
</reference>
<protein>
    <submittedName>
        <fullName evidence="2">Uncharacterized protein</fullName>
    </submittedName>
</protein>
<organism evidence="2 3">
    <name type="scientific">Celeribacter neptunius</name>
    <dbReference type="NCBI Taxonomy" id="588602"/>
    <lineage>
        <taxon>Bacteria</taxon>
        <taxon>Pseudomonadati</taxon>
        <taxon>Pseudomonadota</taxon>
        <taxon>Alphaproteobacteria</taxon>
        <taxon>Rhodobacterales</taxon>
        <taxon>Roseobacteraceae</taxon>
        <taxon>Celeribacter</taxon>
    </lineage>
</organism>
<keyword evidence="1" id="KW-0472">Membrane</keyword>
<dbReference type="STRING" id="588602.SAMN04487991_0970"/>
<dbReference type="EMBL" id="FORH01000001">
    <property type="protein sequence ID" value="SFI82331.1"/>
    <property type="molecule type" value="Genomic_DNA"/>
</dbReference>
<gene>
    <name evidence="2" type="ORF">SAMN04487991_0970</name>
</gene>
<keyword evidence="1" id="KW-0812">Transmembrane</keyword>
<feature type="transmembrane region" description="Helical" evidence="1">
    <location>
        <begin position="61"/>
        <end position="81"/>
    </location>
</feature>